<gene>
    <name evidence="1" type="ORF">K7432_015636</name>
</gene>
<proteinExistence type="predicted"/>
<evidence type="ECO:0000313" key="2">
    <source>
        <dbReference type="Proteomes" id="UP001479436"/>
    </source>
</evidence>
<comment type="caution">
    <text evidence="1">The sequence shown here is derived from an EMBL/GenBank/DDBJ whole genome shotgun (WGS) entry which is preliminary data.</text>
</comment>
<dbReference type="EMBL" id="JASJQH010009070">
    <property type="protein sequence ID" value="KAK9685054.1"/>
    <property type="molecule type" value="Genomic_DNA"/>
</dbReference>
<protein>
    <submittedName>
        <fullName evidence="1">Uncharacterized protein</fullName>
    </submittedName>
</protein>
<reference evidence="1 2" key="1">
    <citation type="submission" date="2023-04" db="EMBL/GenBank/DDBJ databases">
        <title>Genome of Basidiobolus ranarum AG-B5.</title>
        <authorList>
            <person name="Stajich J.E."/>
            <person name="Carter-House D."/>
            <person name="Gryganskyi A."/>
        </authorList>
    </citation>
    <scope>NUCLEOTIDE SEQUENCE [LARGE SCALE GENOMIC DNA]</scope>
    <source>
        <strain evidence="1 2">AG-B5</strain>
    </source>
</reference>
<keyword evidence="2" id="KW-1185">Reference proteome</keyword>
<evidence type="ECO:0000313" key="1">
    <source>
        <dbReference type="EMBL" id="KAK9685054.1"/>
    </source>
</evidence>
<sequence>MDTATCTNAVTLLGAGSCSTSAEKSCALISTTAAVFNRNAKALNGSAGKCTLIPRSESYSSCDAAVKVFNQEKRAIETLLSTFHRNNGYSRRTSAGCG</sequence>
<organism evidence="1 2">
    <name type="scientific">Basidiobolus ranarum</name>
    <dbReference type="NCBI Taxonomy" id="34480"/>
    <lineage>
        <taxon>Eukaryota</taxon>
        <taxon>Fungi</taxon>
        <taxon>Fungi incertae sedis</taxon>
        <taxon>Zoopagomycota</taxon>
        <taxon>Entomophthoromycotina</taxon>
        <taxon>Basidiobolomycetes</taxon>
        <taxon>Basidiobolales</taxon>
        <taxon>Basidiobolaceae</taxon>
        <taxon>Basidiobolus</taxon>
    </lineage>
</organism>
<dbReference type="Proteomes" id="UP001479436">
    <property type="component" value="Unassembled WGS sequence"/>
</dbReference>
<name>A0ABR2VMS8_9FUNG</name>
<accession>A0ABR2VMS8</accession>